<evidence type="ECO:0000256" key="3">
    <source>
        <dbReference type="ARBA" id="ARBA00023163"/>
    </source>
</evidence>
<dbReference type="GO" id="GO:0003700">
    <property type="term" value="F:DNA-binding transcription factor activity"/>
    <property type="evidence" value="ECO:0007669"/>
    <property type="project" value="InterPro"/>
</dbReference>
<keyword evidence="3" id="KW-0804">Transcription</keyword>
<dbReference type="AlphaFoldDB" id="A0A8K0MKQ4"/>
<evidence type="ECO:0000256" key="4">
    <source>
        <dbReference type="ARBA" id="ARBA00023242"/>
    </source>
</evidence>
<reference evidence="7" key="1">
    <citation type="submission" date="2020-03" db="EMBL/GenBank/DDBJ databases">
        <title>A high-quality chromosome-level genome assembly of a woody plant with both climbing and erect habits, Rhamnella rubrinervis.</title>
        <authorList>
            <person name="Lu Z."/>
            <person name="Yang Y."/>
            <person name="Zhu X."/>
            <person name="Sun Y."/>
        </authorList>
    </citation>
    <scope>NUCLEOTIDE SEQUENCE</scope>
    <source>
        <strain evidence="7">BYM</strain>
        <tissue evidence="7">Leaf</tissue>
    </source>
</reference>
<evidence type="ECO:0000259" key="6">
    <source>
        <dbReference type="PROSITE" id="PS50888"/>
    </source>
</evidence>
<accession>A0A8K0MKQ4</accession>
<gene>
    <name evidence="7" type="ORF">FNV43_RR09814</name>
</gene>
<keyword evidence="8" id="KW-1185">Reference proteome</keyword>
<evidence type="ECO:0000313" key="8">
    <source>
        <dbReference type="Proteomes" id="UP000796880"/>
    </source>
</evidence>
<dbReference type="OrthoDB" id="778365at2759"/>
<dbReference type="GO" id="GO:0046983">
    <property type="term" value="F:protein dimerization activity"/>
    <property type="evidence" value="ECO:0007669"/>
    <property type="project" value="InterPro"/>
</dbReference>
<dbReference type="EMBL" id="VOIH02000004">
    <property type="protein sequence ID" value="KAF3449090.1"/>
    <property type="molecule type" value="Genomic_DNA"/>
</dbReference>
<keyword evidence="2" id="KW-0805">Transcription regulation</keyword>
<feature type="domain" description="BHLH" evidence="6">
    <location>
        <begin position="541"/>
        <end position="590"/>
    </location>
</feature>
<evidence type="ECO:0000256" key="2">
    <source>
        <dbReference type="ARBA" id="ARBA00023015"/>
    </source>
</evidence>
<feature type="compositionally biased region" description="Polar residues" evidence="5">
    <location>
        <begin position="533"/>
        <end position="546"/>
    </location>
</feature>
<dbReference type="Proteomes" id="UP000796880">
    <property type="component" value="Unassembled WGS sequence"/>
</dbReference>
<dbReference type="PANTHER" id="PTHR46196:SF3">
    <property type="entry name" value="TRANSCRIPTION FACTOR LHW-LIKE ISOFORM X1"/>
    <property type="match status" value="1"/>
</dbReference>
<dbReference type="PANTHER" id="PTHR46196">
    <property type="entry name" value="TRANSCRIPTION FACTOR BHLH155-LIKE ISOFORM X1-RELATED"/>
    <property type="match status" value="1"/>
</dbReference>
<sequence>MGTTALRQYLRRLCNNTHWNYAVFWKLNERTPFILTWEDGYYDHPKPTKIVGSALDNFYFNGAKSLPFSSYETSMDDYASVGCPIGLSVTNMSSLQFALGERSVGEVACTGKHRWVFSNSFFTGESDLDLVPDDEWLLQFALGVKTILLVPVLPDGVLQLGSLEVVAEDLGVVVSVKDSFNSIHNVMEKAVPFTLKSNIVHHQSSLSPLSRLVGDIDEPLIENIDELSGLLVSTLKAEKSEHVDGIRVEENEYSTLKQWDPVPTVQDMLLVSGKDVPSILKRKSQNEIDIPEESTLPSQSSQLEMLDCKMFELSCLQDELQAHTSSGYNMELFGESVNGVDSFSVGDIEAELFGDYITYDGSYRSMDNFLSFPEDCELHKALGPAFQIKTDDHPWDSSFFVQDSCKSSSLICNKDFVDSVKAPQVTKTSDTKFMLDSVVANLCSIADDSSSSLSDGVWSYTSSSRQFSTSQPQMLSSTRPWMKNFPEAGNLDASSFLARDKTSSSFNSTMNPLPDKEIQVKDYSYLHPRKGQKSNVKTSRVRNGNNPKPRPRDRQLIQDRVKELRELVPNGSKCSIDGLLDHTIKHMLYLRCLTDQAEKLKRYMNQETTSWKNLESSGNERSFQNGTSLAFEFGSETRVCPIVVEDLEHPGHMLIEMQCDGHGHFLEITQVIRRLELTILKGVMETRSNSTWAHFVIEASKGFHRMDIFWPLLHLLQRRRNPISSKI</sequence>
<dbReference type="Pfam" id="PF23176">
    <property type="entry name" value="bHLH_LHW"/>
    <property type="match status" value="1"/>
</dbReference>
<dbReference type="InterPro" id="IPR043561">
    <property type="entry name" value="LHW-like"/>
</dbReference>
<dbReference type="InterPro" id="IPR011598">
    <property type="entry name" value="bHLH_dom"/>
</dbReference>
<evidence type="ECO:0000256" key="1">
    <source>
        <dbReference type="ARBA" id="ARBA00004123"/>
    </source>
</evidence>
<proteinExistence type="predicted"/>
<comment type="subcellular location">
    <subcellularLocation>
        <location evidence="1">Nucleus</location>
    </subcellularLocation>
</comment>
<keyword evidence="4" id="KW-0539">Nucleus</keyword>
<evidence type="ECO:0000313" key="7">
    <source>
        <dbReference type="EMBL" id="KAF3449090.1"/>
    </source>
</evidence>
<organism evidence="7 8">
    <name type="scientific">Rhamnella rubrinervis</name>
    <dbReference type="NCBI Taxonomy" id="2594499"/>
    <lineage>
        <taxon>Eukaryota</taxon>
        <taxon>Viridiplantae</taxon>
        <taxon>Streptophyta</taxon>
        <taxon>Embryophyta</taxon>
        <taxon>Tracheophyta</taxon>
        <taxon>Spermatophyta</taxon>
        <taxon>Magnoliopsida</taxon>
        <taxon>eudicotyledons</taxon>
        <taxon>Gunneridae</taxon>
        <taxon>Pentapetalae</taxon>
        <taxon>rosids</taxon>
        <taxon>fabids</taxon>
        <taxon>Rosales</taxon>
        <taxon>Rhamnaceae</taxon>
        <taxon>rhamnoid group</taxon>
        <taxon>Rhamneae</taxon>
        <taxon>Rhamnella</taxon>
    </lineage>
</organism>
<dbReference type="InterPro" id="IPR025610">
    <property type="entry name" value="MYC/MYB_N"/>
</dbReference>
<dbReference type="Pfam" id="PF14215">
    <property type="entry name" value="bHLH-MYC_N"/>
    <property type="match status" value="1"/>
</dbReference>
<name>A0A8K0MKQ4_9ROSA</name>
<dbReference type="GO" id="GO:0005634">
    <property type="term" value="C:nucleus"/>
    <property type="evidence" value="ECO:0007669"/>
    <property type="project" value="UniProtKB-SubCell"/>
</dbReference>
<dbReference type="PROSITE" id="PS50888">
    <property type="entry name" value="BHLH"/>
    <property type="match status" value="1"/>
</dbReference>
<protein>
    <recommendedName>
        <fullName evidence="6">BHLH domain-containing protein</fullName>
    </recommendedName>
</protein>
<evidence type="ECO:0000256" key="5">
    <source>
        <dbReference type="SAM" id="MobiDB-lite"/>
    </source>
</evidence>
<comment type="caution">
    <text evidence="7">The sequence shown here is derived from an EMBL/GenBank/DDBJ whole genome shotgun (WGS) entry which is preliminary data.</text>
</comment>
<feature type="region of interest" description="Disordered" evidence="5">
    <location>
        <begin position="524"/>
        <end position="556"/>
    </location>
</feature>